<evidence type="ECO:0000256" key="5">
    <source>
        <dbReference type="ARBA" id="ARBA00022840"/>
    </source>
</evidence>
<evidence type="ECO:0000256" key="2">
    <source>
        <dbReference type="ARBA" id="ARBA00010393"/>
    </source>
</evidence>
<keyword evidence="3" id="KW-0963">Cytoplasm</keyword>
<dbReference type="GO" id="GO:0005524">
    <property type="term" value="F:ATP binding"/>
    <property type="evidence" value="ECO:0007669"/>
    <property type="project" value="UniProtKB-KW"/>
</dbReference>
<dbReference type="InterPro" id="IPR027417">
    <property type="entry name" value="P-loop_NTPase"/>
</dbReference>
<feature type="region of interest" description="Disordered" evidence="7">
    <location>
        <begin position="1"/>
        <end position="21"/>
    </location>
</feature>
<dbReference type="InterPro" id="IPR003714">
    <property type="entry name" value="PhoH"/>
</dbReference>
<reference evidence="9" key="1">
    <citation type="submission" date="2020-04" db="EMBL/GenBank/DDBJ databases">
        <authorList>
            <person name="Chiriac C."/>
            <person name="Salcher M."/>
            <person name="Ghai R."/>
            <person name="Kavagutti S V."/>
        </authorList>
    </citation>
    <scope>NUCLEOTIDE SEQUENCE</scope>
</reference>
<keyword evidence="4" id="KW-0547">Nucleotide-binding</keyword>
<dbReference type="SUPFAM" id="SSF52540">
    <property type="entry name" value="P-loop containing nucleoside triphosphate hydrolases"/>
    <property type="match status" value="1"/>
</dbReference>
<comment type="subcellular location">
    <subcellularLocation>
        <location evidence="1">Cytoplasm</location>
    </subcellularLocation>
</comment>
<dbReference type="PANTHER" id="PTHR30473:SF1">
    <property type="entry name" value="PHOH-LIKE PROTEIN"/>
    <property type="match status" value="1"/>
</dbReference>
<comment type="similarity">
    <text evidence="2">Belongs to the PhoH family.</text>
</comment>
<keyword evidence="5" id="KW-0067">ATP-binding</keyword>
<proteinExistence type="inferred from homology"/>
<dbReference type="Pfam" id="PF02562">
    <property type="entry name" value="PhoH"/>
    <property type="match status" value="1"/>
</dbReference>
<dbReference type="PANTHER" id="PTHR30473">
    <property type="entry name" value="PROTEIN PHOH"/>
    <property type="match status" value="1"/>
</dbReference>
<name>A0A6J5NP39_9CAUD</name>
<organism evidence="9">
    <name type="scientific">uncultured Caudovirales phage</name>
    <dbReference type="NCBI Taxonomy" id="2100421"/>
    <lineage>
        <taxon>Viruses</taxon>
        <taxon>Duplodnaviria</taxon>
        <taxon>Heunggongvirae</taxon>
        <taxon>Uroviricota</taxon>
        <taxon>Caudoviricetes</taxon>
        <taxon>Peduoviridae</taxon>
        <taxon>Maltschvirus</taxon>
        <taxon>Maltschvirus maltsch</taxon>
    </lineage>
</organism>
<evidence type="ECO:0000256" key="6">
    <source>
        <dbReference type="ARBA" id="ARBA00039970"/>
    </source>
</evidence>
<evidence type="ECO:0000313" key="9">
    <source>
        <dbReference type="EMBL" id="CAB4159516.1"/>
    </source>
</evidence>
<gene>
    <name evidence="9" type="ORF">UFOVP699_252</name>
</gene>
<evidence type="ECO:0000256" key="3">
    <source>
        <dbReference type="ARBA" id="ARBA00022490"/>
    </source>
</evidence>
<evidence type="ECO:0000256" key="4">
    <source>
        <dbReference type="ARBA" id="ARBA00022741"/>
    </source>
</evidence>
<accession>A0A6J5NP39</accession>
<feature type="domain" description="PhoH-like protein" evidence="8">
    <location>
        <begin position="39"/>
        <end position="245"/>
    </location>
</feature>
<dbReference type="Gene3D" id="3.40.50.300">
    <property type="entry name" value="P-loop containing nucleotide triphosphate hydrolases"/>
    <property type="match status" value="1"/>
</dbReference>
<evidence type="ECO:0000256" key="1">
    <source>
        <dbReference type="ARBA" id="ARBA00004496"/>
    </source>
</evidence>
<evidence type="ECO:0000256" key="7">
    <source>
        <dbReference type="SAM" id="MobiDB-lite"/>
    </source>
</evidence>
<evidence type="ECO:0000259" key="8">
    <source>
        <dbReference type="Pfam" id="PF02562"/>
    </source>
</evidence>
<dbReference type="InterPro" id="IPR051451">
    <property type="entry name" value="PhoH2-like"/>
</dbReference>
<dbReference type="EMBL" id="LR796670">
    <property type="protein sequence ID" value="CAB4159516.1"/>
    <property type="molecule type" value="Genomic_DNA"/>
</dbReference>
<sequence length="255" mass="29112">MRRQSKNKLTREEAEDFENWSRDRELQTTTKIFTNGIDIKCRSKAQKDALNAIENHDISIVTGPPGTGKTYLSCARALKYLKEDPGTYKKIILIKSVNVPKDEEIGYLKGTLEEKMEMYMYPFISNFHKVIGKQATESLKANGNIEILPIKFALGVTLDDAIILIDEAQQIAKDHLHTLITRIGTNSKMVFLGDIKQKSVNKSQKSALEILMEYFVELEEIGIARLSNEDIVRHPIIKKIEEIFEKIENAEKLNK</sequence>
<protein>
    <recommendedName>
        <fullName evidence="6">PhoH-like protein</fullName>
    </recommendedName>
</protein>